<evidence type="ECO:0000256" key="1">
    <source>
        <dbReference type="ARBA" id="ARBA00004236"/>
    </source>
</evidence>
<comment type="caution">
    <text evidence="8">The sequence shown here is derived from an EMBL/GenBank/DDBJ whole genome shotgun (WGS) entry which is preliminary data.</text>
</comment>
<name>A0A5C4TA24_9BACL</name>
<evidence type="ECO:0000256" key="6">
    <source>
        <dbReference type="SAM" id="SignalP"/>
    </source>
</evidence>
<dbReference type="RefSeq" id="WP_139602807.1">
    <property type="nucleotide sequence ID" value="NZ_VDCQ01000016.1"/>
</dbReference>
<evidence type="ECO:0000256" key="5">
    <source>
        <dbReference type="SAM" id="MobiDB-lite"/>
    </source>
</evidence>
<evidence type="ECO:0000256" key="4">
    <source>
        <dbReference type="ARBA" id="ARBA00023136"/>
    </source>
</evidence>
<organism evidence="8 9">
    <name type="scientific">Paenibacillus hemerocallicola</name>
    <dbReference type="NCBI Taxonomy" id="1172614"/>
    <lineage>
        <taxon>Bacteria</taxon>
        <taxon>Bacillati</taxon>
        <taxon>Bacillota</taxon>
        <taxon>Bacilli</taxon>
        <taxon>Bacillales</taxon>
        <taxon>Paenibacillaceae</taxon>
        <taxon>Paenibacillus</taxon>
    </lineage>
</organism>
<evidence type="ECO:0000259" key="7">
    <source>
        <dbReference type="Pfam" id="PF04069"/>
    </source>
</evidence>
<feature type="domain" description="ABC-type glycine betaine transport system substrate-binding" evidence="7">
    <location>
        <begin position="47"/>
        <end position="188"/>
    </location>
</feature>
<dbReference type="PANTHER" id="PTHR47737:SF1">
    <property type="entry name" value="GLYCINE BETAINE_PROLINE BETAINE TRANSPORT SYSTEM PERMEASE PROTEIN PROW"/>
    <property type="match status" value="1"/>
</dbReference>
<accession>A0A5C4TA24</accession>
<dbReference type="GO" id="GO:0031460">
    <property type="term" value="P:glycine betaine transport"/>
    <property type="evidence" value="ECO:0007669"/>
    <property type="project" value="TreeGrafter"/>
</dbReference>
<dbReference type="Proteomes" id="UP000307943">
    <property type="component" value="Unassembled WGS sequence"/>
</dbReference>
<dbReference type="SUPFAM" id="SSF53850">
    <property type="entry name" value="Periplasmic binding protein-like II"/>
    <property type="match status" value="2"/>
</dbReference>
<evidence type="ECO:0000313" key="8">
    <source>
        <dbReference type="EMBL" id="TNJ65745.1"/>
    </source>
</evidence>
<feature type="chain" id="PRO_5038755851" evidence="6">
    <location>
        <begin position="18"/>
        <end position="310"/>
    </location>
</feature>
<keyword evidence="4" id="KW-0472">Membrane</keyword>
<dbReference type="GO" id="GO:0043190">
    <property type="term" value="C:ATP-binding cassette (ABC) transporter complex"/>
    <property type="evidence" value="ECO:0007669"/>
    <property type="project" value="InterPro"/>
</dbReference>
<keyword evidence="2" id="KW-0813">Transport</keyword>
<keyword evidence="6" id="KW-0732">Signal</keyword>
<proteinExistence type="predicted"/>
<evidence type="ECO:0000256" key="2">
    <source>
        <dbReference type="ARBA" id="ARBA00022448"/>
    </source>
</evidence>
<dbReference type="InterPro" id="IPR007210">
    <property type="entry name" value="ABC_Gly_betaine_transp_sub-bd"/>
</dbReference>
<protein>
    <submittedName>
        <fullName evidence="8">Glycine/betaine ABC transporter</fullName>
    </submittedName>
</protein>
<dbReference type="GO" id="GO:0015226">
    <property type="term" value="F:carnitine transmembrane transporter activity"/>
    <property type="evidence" value="ECO:0007669"/>
    <property type="project" value="TreeGrafter"/>
</dbReference>
<feature type="domain" description="ABC-type glycine betaine transport system substrate-binding" evidence="7">
    <location>
        <begin position="207"/>
        <end position="310"/>
    </location>
</feature>
<evidence type="ECO:0000256" key="3">
    <source>
        <dbReference type="ARBA" id="ARBA00022475"/>
    </source>
</evidence>
<dbReference type="Pfam" id="PF04069">
    <property type="entry name" value="OpuAC"/>
    <property type="match status" value="2"/>
</dbReference>
<evidence type="ECO:0000313" key="9">
    <source>
        <dbReference type="Proteomes" id="UP000307943"/>
    </source>
</evidence>
<keyword evidence="3" id="KW-1003">Cell membrane</keyword>
<keyword evidence="9" id="KW-1185">Reference proteome</keyword>
<dbReference type="Gene3D" id="3.40.190.100">
    <property type="entry name" value="Glycine betaine-binding periplasmic protein, domain 2"/>
    <property type="match status" value="1"/>
</dbReference>
<dbReference type="GO" id="GO:0005275">
    <property type="term" value="F:amine transmembrane transporter activity"/>
    <property type="evidence" value="ECO:0007669"/>
    <property type="project" value="TreeGrafter"/>
</dbReference>
<gene>
    <name evidence="8" type="ORF">FE784_13935</name>
</gene>
<dbReference type="AlphaFoldDB" id="A0A5C4TA24"/>
<dbReference type="Gene3D" id="3.10.105.10">
    <property type="entry name" value="Dipeptide-binding Protein, Domain 3"/>
    <property type="match status" value="1"/>
</dbReference>
<feature type="signal peptide" evidence="6">
    <location>
        <begin position="1"/>
        <end position="17"/>
    </location>
</feature>
<dbReference type="PANTHER" id="PTHR47737">
    <property type="entry name" value="GLYCINE BETAINE/PROLINE BETAINE TRANSPORT SYSTEM PERMEASE PROTEIN PROW"/>
    <property type="match status" value="1"/>
</dbReference>
<dbReference type="CDD" id="cd13639">
    <property type="entry name" value="PBP2_OpuAC_like"/>
    <property type="match status" value="1"/>
</dbReference>
<sequence>MAMITTKRLLLTTLTLAAVLTGCSNQGSSAGDSTDGSKNQASGGTKSVAEQVNRQIIGIDPGAGIMKSANKAIETYGLKDWKLVEGSGAAMTAALDKAIKDKKPIIVTGWTPHWMFAKYELKYLSDPKNAFGGDEQIHTIARLGLKTDHPSAYAALDRFEWTPDDMAVVMGAVQDGKKPEQAAKDWVDANADKVGKWIEGIDKADGKSLKLGYVAWDSEIASTNVIKYVLESKLGYKVTALQVEAGPMWAGVAGGDTDAMVAAWLPTTHADYLDKYKDKVEDLGPNLNGTKTGLVVPAYMDIDSIEDLAK</sequence>
<comment type="subcellular location">
    <subcellularLocation>
        <location evidence="1">Cell membrane</location>
    </subcellularLocation>
</comment>
<reference evidence="8 9" key="1">
    <citation type="submission" date="2019-05" db="EMBL/GenBank/DDBJ databases">
        <title>We sequenced the genome of Paenibacillus hemerocallicola KCTC 33185 for further insight into its adaptation and study the phylogeny of Paenibacillus.</title>
        <authorList>
            <person name="Narsing Rao M.P."/>
        </authorList>
    </citation>
    <scope>NUCLEOTIDE SEQUENCE [LARGE SCALE GENOMIC DNA]</scope>
    <source>
        <strain evidence="8 9">KCTC 33185</strain>
    </source>
</reference>
<dbReference type="EMBL" id="VDCQ01000016">
    <property type="protein sequence ID" value="TNJ65745.1"/>
    <property type="molecule type" value="Genomic_DNA"/>
</dbReference>
<dbReference type="OrthoDB" id="9787902at2"/>
<dbReference type="GO" id="GO:0015871">
    <property type="term" value="P:choline transport"/>
    <property type="evidence" value="ECO:0007669"/>
    <property type="project" value="TreeGrafter"/>
</dbReference>
<dbReference type="PROSITE" id="PS51257">
    <property type="entry name" value="PROKAR_LIPOPROTEIN"/>
    <property type="match status" value="1"/>
</dbReference>
<feature type="region of interest" description="Disordered" evidence="5">
    <location>
        <begin position="26"/>
        <end position="47"/>
    </location>
</feature>